<dbReference type="Proteomes" id="UP001156940">
    <property type="component" value="Unassembled WGS sequence"/>
</dbReference>
<dbReference type="Pfam" id="PF03781">
    <property type="entry name" value="FGE-sulfatase"/>
    <property type="match status" value="1"/>
</dbReference>
<evidence type="ECO:0000259" key="1">
    <source>
        <dbReference type="Pfam" id="PF03781"/>
    </source>
</evidence>
<evidence type="ECO:0000313" key="2">
    <source>
        <dbReference type="EMBL" id="MDH5821647.1"/>
    </source>
</evidence>
<dbReference type="InterPro" id="IPR016187">
    <property type="entry name" value="CTDL_fold"/>
</dbReference>
<accession>A0ABT6J513</accession>
<protein>
    <submittedName>
        <fullName evidence="2">Formylglycine-generating enzyme family protein</fullName>
    </submittedName>
</protein>
<dbReference type="InterPro" id="IPR005532">
    <property type="entry name" value="SUMF_dom"/>
</dbReference>
<dbReference type="EMBL" id="JARXRM010000008">
    <property type="protein sequence ID" value="MDH5821647.1"/>
    <property type="molecule type" value="Genomic_DNA"/>
</dbReference>
<keyword evidence="3" id="KW-1185">Reference proteome</keyword>
<name>A0ABT6J513_9GAMM</name>
<feature type="domain" description="Sulfatase-modifying factor enzyme-like" evidence="1">
    <location>
        <begin position="55"/>
        <end position="312"/>
    </location>
</feature>
<proteinExistence type="predicted"/>
<sequence>MGAAGLARPSAGIVRGQRPLLRTGGAATLLLAGWLLGACAPDAPSAPIANVPTPEGMVYVPGGTTRIGAEDGTADERPVFLAEVTPFFMDVHPVTVAEFRAFVEATGHVTEAERLGDAGVYDPGNGGWRLVPGAHWRRPMGPEAPKPPDDHPVTQVSWNDAVAYAAWAGKRLPTEIEWEHAARNARNARHPYAWGEALVEDGRHRANTWQGPFPGGNTGEDGYLFTSPVGAFGATELGLTDMGGNVWEWTADWFRPYAERERPYTPGGASERVQRGGSFLCHVSYCHGYRVSARSRSTPDTALFHVGFRLVRDVQPRSG</sequence>
<evidence type="ECO:0000313" key="3">
    <source>
        <dbReference type="Proteomes" id="UP001156940"/>
    </source>
</evidence>
<comment type="caution">
    <text evidence="2">The sequence shown here is derived from an EMBL/GenBank/DDBJ whole genome shotgun (WGS) entry which is preliminary data.</text>
</comment>
<dbReference type="InterPro" id="IPR042095">
    <property type="entry name" value="SUMF_sf"/>
</dbReference>
<gene>
    <name evidence="2" type="ORF">QFW77_01385</name>
</gene>
<dbReference type="PANTHER" id="PTHR23150">
    <property type="entry name" value="SULFATASE MODIFYING FACTOR 1, 2"/>
    <property type="match status" value="1"/>
</dbReference>
<dbReference type="PANTHER" id="PTHR23150:SF19">
    <property type="entry name" value="FORMYLGLYCINE-GENERATING ENZYME"/>
    <property type="match status" value="1"/>
</dbReference>
<organism evidence="2 3">
    <name type="scientific">Luteimonas endophytica</name>
    <dbReference type="NCBI Taxonomy" id="3042023"/>
    <lineage>
        <taxon>Bacteria</taxon>
        <taxon>Pseudomonadati</taxon>
        <taxon>Pseudomonadota</taxon>
        <taxon>Gammaproteobacteria</taxon>
        <taxon>Lysobacterales</taxon>
        <taxon>Lysobacteraceae</taxon>
        <taxon>Luteimonas</taxon>
    </lineage>
</organism>
<reference evidence="2 3" key="1">
    <citation type="submission" date="2023-04" db="EMBL/GenBank/DDBJ databases">
        <title>Luteimonas endophyticus RD2P54.</title>
        <authorList>
            <person name="Sun J.-Q."/>
        </authorList>
    </citation>
    <scope>NUCLEOTIDE SEQUENCE [LARGE SCALE GENOMIC DNA]</scope>
    <source>
        <strain evidence="2 3">RD2P54</strain>
    </source>
</reference>
<dbReference type="RefSeq" id="WP_280572365.1">
    <property type="nucleotide sequence ID" value="NZ_JARXRM010000008.1"/>
</dbReference>
<dbReference type="Gene3D" id="3.90.1580.10">
    <property type="entry name" value="paralog of FGE (formylglycine-generating enzyme)"/>
    <property type="match status" value="1"/>
</dbReference>
<dbReference type="SUPFAM" id="SSF56436">
    <property type="entry name" value="C-type lectin-like"/>
    <property type="match status" value="1"/>
</dbReference>
<dbReference type="InterPro" id="IPR051043">
    <property type="entry name" value="Sulfatase_Mod_Factor_Kinase"/>
</dbReference>